<evidence type="ECO:0000256" key="2">
    <source>
        <dbReference type="PROSITE-ProRule" id="PRU00285"/>
    </source>
</evidence>
<evidence type="ECO:0000313" key="6">
    <source>
        <dbReference type="Proteomes" id="UP000241769"/>
    </source>
</evidence>
<dbReference type="EMBL" id="MDYQ01000035">
    <property type="protein sequence ID" value="PRP86155.1"/>
    <property type="molecule type" value="Genomic_DNA"/>
</dbReference>
<dbReference type="InParanoid" id="A0A2P6NQC9"/>
<keyword evidence="6" id="KW-1185">Reference proteome</keyword>
<dbReference type="InterPro" id="IPR002068">
    <property type="entry name" value="A-crystallin/Hsp20_dom"/>
</dbReference>
<evidence type="ECO:0000259" key="4">
    <source>
        <dbReference type="PROSITE" id="PS01031"/>
    </source>
</evidence>
<dbReference type="CDD" id="cd06464">
    <property type="entry name" value="ACD_sHsps-like"/>
    <property type="match status" value="1"/>
</dbReference>
<keyword evidence="1" id="KW-0346">Stress response</keyword>
<reference evidence="5 6" key="1">
    <citation type="journal article" date="2018" name="Genome Biol. Evol.">
        <title>Multiple Roots of Fruiting Body Formation in Amoebozoa.</title>
        <authorList>
            <person name="Hillmann F."/>
            <person name="Forbes G."/>
            <person name="Novohradska S."/>
            <person name="Ferling I."/>
            <person name="Riege K."/>
            <person name="Groth M."/>
            <person name="Westermann M."/>
            <person name="Marz M."/>
            <person name="Spaller T."/>
            <person name="Winckler T."/>
            <person name="Schaap P."/>
            <person name="Glockner G."/>
        </authorList>
    </citation>
    <scope>NUCLEOTIDE SEQUENCE [LARGE SCALE GENOMIC DNA]</scope>
    <source>
        <strain evidence="5 6">Jena</strain>
    </source>
</reference>
<dbReference type="InterPro" id="IPR008978">
    <property type="entry name" value="HSP20-like_chaperone"/>
</dbReference>
<dbReference type="OrthoDB" id="17379at2759"/>
<dbReference type="PANTHER" id="PTHR11527">
    <property type="entry name" value="HEAT-SHOCK PROTEIN 20 FAMILY MEMBER"/>
    <property type="match status" value="1"/>
</dbReference>
<comment type="caution">
    <text evidence="5">The sequence shown here is derived from an EMBL/GenBank/DDBJ whole genome shotgun (WGS) entry which is preliminary data.</text>
</comment>
<organism evidence="5 6">
    <name type="scientific">Planoprotostelium fungivorum</name>
    <dbReference type="NCBI Taxonomy" id="1890364"/>
    <lineage>
        <taxon>Eukaryota</taxon>
        <taxon>Amoebozoa</taxon>
        <taxon>Evosea</taxon>
        <taxon>Variosea</taxon>
        <taxon>Cavosteliida</taxon>
        <taxon>Cavosteliaceae</taxon>
        <taxon>Planoprotostelium</taxon>
    </lineage>
</organism>
<evidence type="ECO:0000313" key="5">
    <source>
        <dbReference type="EMBL" id="PRP86155.1"/>
    </source>
</evidence>
<evidence type="ECO:0000256" key="3">
    <source>
        <dbReference type="RuleBase" id="RU003616"/>
    </source>
</evidence>
<comment type="similarity">
    <text evidence="2 3">Belongs to the small heat shock protein (HSP20) family.</text>
</comment>
<dbReference type="Pfam" id="PF00011">
    <property type="entry name" value="HSP20"/>
    <property type="match status" value="1"/>
</dbReference>
<gene>
    <name evidence="5" type="ORF">PROFUN_03142</name>
</gene>
<dbReference type="Proteomes" id="UP000241769">
    <property type="component" value="Unassembled WGS sequence"/>
</dbReference>
<dbReference type="Gene3D" id="2.60.40.790">
    <property type="match status" value="1"/>
</dbReference>
<sequence length="153" mass="17413">MPSDTNPQALTSFPPAPFFDLFDGIDLFAPFFDLRSLKTTSRESHRNTMSKDIERTEGGYVLEAEMAGIPKENVTVEVKDGHLQISGRRKREEEREGEKVYSRSDFYQSVKLPKDVEEGSVKASYTDGLLKVEMNRKDESEKTKRITIQMGIS</sequence>
<dbReference type="AlphaFoldDB" id="A0A2P6NQC9"/>
<evidence type="ECO:0000256" key="1">
    <source>
        <dbReference type="ARBA" id="ARBA00023016"/>
    </source>
</evidence>
<dbReference type="InterPro" id="IPR031107">
    <property type="entry name" value="Small_HSP"/>
</dbReference>
<proteinExistence type="inferred from homology"/>
<accession>A0A2P6NQC9</accession>
<dbReference type="STRING" id="1890364.A0A2P6NQC9"/>
<dbReference type="PROSITE" id="PS01031">
    <property type="entry name" value="SHSP"/>
    <property type="match status" value="1"/>
</dbReference>
<feature type="domain" description="SHSP" evidence="4">
    <location>
        <begin position="40"/>
        <end position="151"/>
    </location>
</feature>
<name>A0A2P6NQC9_9EUKA</name>
<dbReference type="SUPFAM" id="SSF49764">
    <property type="entry name" value="HSP20-like chaperones"/>
    <property type="match status" value="1"/>
</dbReference>
<protein>
    <recommendedName>
        <fullName evidence="4">SHSP domain-containing protein</fullName>
    </recommendedName>
</protein>